<dbReference type="AlphaFoldDB" id="A0A089Q372"/>
<accession>A0A089Q372</accession>
<feature type="region of interest" description="Disordered" evidence="1">
    <location>
        <begin position="57"/>
        <end position="83"/>
    </location>
</feature>
<dbReference type="OrthoDB" id="6634381at2"/>
<dbReference type="RefSeq" id="WP_038481889.1">
    <property type="nucleotide sequence ID" value="NZ_CP009451.1"/>
</dbReference>
<evidence type="ECO:0000313" key="2">
    <source>
        <dbReference type="EMBL" id="AIR07137.1"/>
    </source>
</evidence>
<dbReference type="Proteomes" id="UP000029481">
    <property type="component" value="Chromosome"/>
</dbReference>
<evidence type="ECO:0000256" key="1">
    <source>
        <dbReference type="SAM" id="MobiDB-lite"/>
    </source>
</evidence>
<dbReference type="KEGG" id="cnt:JT31_21735"/>
<proteinExistence type="predicted"/>
<gene>
    <name evidence="2" type="ORF">JT31_21735</name>
</gene>
<organism evidence="2 3">
    <name type="scientific">Cedecea neteri</name>
    <dbReference type="NCBI Taxonomy" id="158822"/>
    <lineage>
        <taxon>Bacteria</taxon>
        <taxon>Pseudomonadati</taxon>
        <taxon>Pseudomonadota</taxon>
        <taxon>Gammaproteobacteria</taxon>
        <taxon>Enterobacterales</taxon>
        <taxon>Enterobacteriaceae</taxon>
        <taxon>Cedecea</taxon>
    </lineage>
</organism>
<reference evidence="2 3" key="1">
    <citation type="submission" date="2014-09" db="EMBL/GenBank/DDBJ databases">
        <title>Cedecea neteri SSMD04 Genome Sequencing.</title>
        <authorList>
            <person name="Tan J.-Y."/>
        </authorList>
    </citation>
    <scope>NUCLEOTIDE SEQUENCE [LARGE SCALE GENOMIC DNA]</scope>
    <source>
        <strain evidence="2 3">SSMD04</strain>
    </source>
</reference>
<protein>
    <submittedName>
        <fullName evidence="2">Uncharacterized protein</fullName>
    </submittedName>
</protein>
<sequence>MSPDEFLAKQIRALLVEGGKVDENQANAAVTYALEYRRANPNATTAQVIEKAKFYAKRNNRPATPDRTEPIKKARLPAWRQQG</sequence>
<evidence type="ECO:0000313" key="3">
    <source>
        <dbReference type="Proteomes" id="UP000029481"/>
    </source>
</evidence>
<name>A0A089Q372_9ENTR</name>
<keyword evidence="3" id="KW-1185">Reference proteome</keyword>
<dbReference type="EMBL" id="CP009451">
    <property type="protein sequence ID" value="AIR07137.1"/>
    <property type="molecule type" value="Genomic_DNA"/>
</dbReference>